<reference evidence="1 2" key="2">
    <citation type="submission" date="2016-03" db="EMBL/GenBank/DDBJ databases">
        <title>New uncultured bacterium of the family Gallionellaceae from acid mine drainage: description and reconstruction of genome based on metagenomic analysis of microbial community.</title>
        <authorList>
            <person name="Kadnikov V."/>
            <person name="Ivasenko D."/>
            <person name="Beletsky A."/>
            <person name="Mardanov A."/>
            <person name="Danilova E."/>
            <person name="Pimenov N."/>
            <person name="Karnachuk O."/>
            <person name="Ravin N."/>
        </authorList>
    </citation>
    <scope>NUCLEOTIDE SEQUENCE [LARGE SCALE GENOMIC DNA]</scope>
    <source>
        <strain evidence="1">ShG14-8</strain>
    </source>
</reference>
<dbReference type="EMBL" id="LSLI01000115">
    <property type="protein sequence ID" value="KXS30948.1"/>
    <property type="molecule type" value="Genomic_DNA"/>
</dbReference>
<evidence type="ECO:0000313" key="2">
    <source>
        <dbReference type="Proteomes" id="UP000070578"/>
    </source>
</evidence>
<name>A0A139BPS5_9PROT</name>
<organism evidence="1 2">
    <name type="scientific">Candidatus Gallionella acididurans</name>
    <dbReference type="NCBI Taxonomy" id="1796491"/>
    <lineage>
        <taxon>Bacteria</taxon>
        <taxon>Pseudomonadati</taxon>
        <taxon>Pseudomonadota</taxon>
        <taxon>Betaproteobacteria</taxon>
        <taxon>Nitrosomonadales</taxon>
        <taxon>Gallionellaceae</taxon>
        <taxon>Gallionella</taxon>
    </lineage>
</organism>
<dbReference type="Proteomes" id="UP000070578">
    <property type="component" value="Unassembled WGS sequence"/>
</dbReference>
<dbReference type="AlphaFoldDB" id="A0A139BPS5"/>
<accession>A0A139BPS5</accession>
<protein>
    <submittedName>
        <fullName evidence="1">Uncharacterized protein</fullName>
    </submittedName>
</protein>
<evidence type="ECO:0000313" key="1">
    <source>
        <dbReference type="EMBL" id="KXS30948.1"/>
    </source>
</evidence>
<comment type="caution">
    <text evidence="1">The sequence shown here is derived from an EMBL/GenBank/DDBJ whole genome shotgun (WGS) entry which is preliminary data.</text>
</comment>
<proteinExistence type="predicted"/>
<reference evidence="1 2" key="1">
    <citation type="submission" date="2016-02" db="EMBL/GenBank/DDBJ databases">
        <authorList>
            <person name="Wen L."/>
            <person name="He K."/>
            <person name="Yang H."/>
        </authorList>
    </citation>
    <scope>NUCLEOTIDE SEQUENCE [LARGE SCALE GENOMIC DNA]</scope>
    <source>
        <strain evidence="1">ShG14-8</strain>
    </source>
</reference>
<gene>
    <name evidence="1" type="ORF">AWT59_2917</name>
</gene>
<feature type="non-terminal residue" evidence="1">
    <location>
        <position position="40"/>
    </location>
</feature>
<sequence>MIPTAIEMVHFKIACCIRSAVSSFHNMSNIPWDAFCDGFL</sequence>